<reference evidence="1 2" key="1">
    <citation type="submission" date="2017-08" db="EMBL/GenBank/DDBJ databases">
        <authorList>
            <person name="de Groot N.N."/>
        </authorList>
    </citation>
    <scope>NUCLEOTIDE SEQUENCE [LARGE SCALE GENOMIC DNA]</scope>
    <source>
        <strain evidence="1 2">NBT06-6</strain>
    </source>
</reference>
<evidence type="ECO:0000313" key="1">
    <source>
        <dbReference type="EMBL" id="PAJ71238.1"/>
    </source>
</evidence>
<organism evidence="1 2">
    <name type="scientific">Corynebacterium hadale</name>
    <dbReference type="NCBI Taxonomy" id="2026255"/>
    <lineage>
        <taxon>Bacteria</taxon>
        <taxon>Bacillati</taxon>
        <taxon>Actinomycetota</taxon>
        <taxon>Actinomycetes</taxon>
        <taxon>Mycobacteriales</taxon>
        <taxon>Corynebacteriaceae</taxon>
        <taxon>Corynebacterium</taxon>
    </lineage>
</organism>
<evidence type="ECO:0000313" key="2">
    <source>
        <dbReference type="Proteomes" id="UP000215771"/>
    </source>
</evidence>
<dbReference type="Proteomes" id="UP000215771">
    <property type="component" value="Unassembled WGS sequence"/>
</dbReference>
<dbReference type="EMBL" id="NQMQ01000001">
    <property type="protein sequence ID" value="PAJ71238.1"/>
    <property type="molecule type" value="Genomic_DNA"/>
</dbReference>
<dbReference type="AlphaFoldDB" id="A0A269PGK3"/>
<accession>A0A269PGK3</accession>
<comment type="caution">
    <text evidence="1">The sequence shown here is derived from an EMBL/GenBank/DDBJ whole genome shotgun (WGS) entry which is preliminary data.</text>
</comment>
<name>A0A269PGK3_9CORY</name>
<proteinExistence type="predicted"/>
<dbReference type="RefSeq" id="WP_095275151.1">
    <property type="nucleotide sequence ID" value="NZ_CP047655.1"/>
</dbReference>
<dbReference type="InterPro" id="IPR021373">
    <property type="entry name" value="DUF2993"/>
</dbReference>
<dbReference type="Pfam" id="PF11209">
    <property type="entry name" value="LmeA"/>
    <property type="match status" value="1"/>
</dbReference>
<evidence type="ECO:0008006" key="3">
    <source>
        <dbReference type="Google" id="ProtNLM"/>
    </source>
</evidence>
<sequence>MKTAWKVIVGILAALLVLLLIAEGGIRMFMANQITSEFNKNAETSSAQGGGDDAEPDVSFGPQPVIFGLVSGKLPHIDLDTPSTLVVNGDQVTGDPASHIVMDNIRYDSGDPVAESFRVDTELTNDLIRAMLNQQLHQQMGEDSFLSGVINVSDVNTDPDAGTVHIEFTGGVAALDLKPITEQGQMRFEATGTQLFGMDLPEEAANALSDAMNQGMEEQSAGGMNIQEFSVVPGGVRVTMTGENVNFAEMQNAQGQYGAAT</sequence>
<gene>
    <name evidence="1" type="ORF">CIG21_00425</name>
</gene>
<protein>
    <recommendedName>
        <fullName evidence="3">DUF2993 domain-containing protein</fullName>
    </recommendedName>
</protein>